<dbReference type="EMBL" id="JBBPBN010000007">
    <property type="protein sequence ID" value="KAK9034067.1"/>
    <property type="molecule type" value="Genomic_DNA"/>
</dbReference>
<keyword evidence="2" id="KW-1185">Reference proteome</keyword>
<sequence length="106" mass="11788">MKLEPLQTLVAGFLHGRLRGPPCHLHTAWFCMKLELLQPLAAGFLHGRLHETGTAAAARYANERNGLDVEDDVWNAVVARLGFGNTQPVWGYWTTDRATGTQLYSL</sequence>
<reference evidence="1 2" key="1">
    <citation type="journal article" date="2024" name="G3 (Bethesda)">
        <title>Genome assembly of Hibiscus sabdariffa L. provides insights into metabolisms of medicinal natural products.</title>
        <authorList>
            <person name="Kim T."/>
        </authorList>
    </citation>
    <scope>NUCLEOTIDE SEQUENCE [LARGE SCALE GENOMIC DNA]</scope>
    <source>
        <strain evidence="1">TK-2024</strain>
        <tissue evidence="1">Old leaves</tissue>
    </source>
</reference>
<gene>
    <name evidence="1" type="ORF">V6N11_050245</name>
</gene>
<evidence type="ECO:0000313" key="2">
    <source>
        <dbReference type="Proteomes" id="UP001396334"/>
    </source>
</evidence>
<organism evidence="1 2">
    <name type="scientific">Hibiscus sabdariffa</name>
    <name type="common">roselle</name>
    <dbReference type="NCBI Taxonomy" id="183260"/>
    <lineage>
        <taxon>Eukaryota</taxon>
        <taxon>Viridiplantae</taxon>
        <taxon>Streptophyta</taxon>
        <taxon>Embryophyta</taxon>
        <taxon>Tracheophyta</taxon>
        <taxon>Spermatophyta</taxon>
        <taxon>Magnoliopsida</taxon>
        <taxon>eudicotyledons</taxon>
        <taxon>Gunneridae</taxon>
        <taxon>Pentapetalae</taxon>
        <taxon>rosids</taxon>
        <taxon>malvids</taxon>
        <taxon>Malvales</taxon>
        <taxon>Malvaceae</taxon>
        <taxon>Malvoideae</taxon>
        <taxon>Hibiscus</taxon>
    </lineage>
</organism>
<evidence type="ECO:0000313" key="1">
    <source>
        <dbReference type="EMBL" id="KAK9034067.1"/>
    </source>
</evidence>
<name>A0ABR2T9L3_9ROSI</name>
<protein>
    <submittedName>
        <fullName evidence="1">Uncharacterized protein</fullName>
    </submittedName>
</protein>
<dbReference type="Proteomes" id="UP001396334">
    <property type="component" value="Unassembled WGS sequence"/>
</dbReference>
<proteinExistence type="predicted"/>
<accession>A0ABR2T9L3</accession>
<comment type="caution">
    <text evidence="1">The sequence shown here is derived from an EMBL/GenBank/DDBJ whole genome shotgun (WGS) entry which is preliminary data.</text>
</comment>